<dbReference type="Gene3D" id="1.25.40.10">
    <property type="entry name" value="Tetratricopeptide repeat domain"/>
    <property type="match status" value="1"/>
</dbReference>
<evidence type="ECO:0000256" key="2">
    <source>
        <dbReference type="PROSITE-ProRule" id="PRU01091"/>
    </source>
</evidence>
<dbReference type="InterPro" id="IPR001867">
    <property type="entry name" value="OmpR/PhoB-type_DNA-bd"/>
</dbReference>
<dbReference type="InterPro" id="IPR049945">
    <property type="entry name" value="AAA_22"/>
</dbReference>
<dbReference type="PRINTS" id="PR00364">
    <property type="entry name" value="DISEASERSIST"/>
</dbReference>
<gene>
    <name evidence="4" type="ORF">HD599_001724</name>
</gene>
<dbReference type="SUPFAM" id="SSF46894">
    <property type="entry name" value="C-terminal effector domain of the bipartite response regulators"/>
    <property type="match status" value="1"/>
</dbReference>
<organism evidence="4 5">
    <name type="scientific">Conyzicola lurida</name>
    <dbReference type="NCBI Taxonomy" id="1172621"/>
    <lineage>
        <taxon>Bacteria</taxon>
        <taxon>Bacillati</taxon>
        <taxon>Actinomycetota</taxon>
        <taxon>Actinomycetes</taxon>
        <taxon>Micrococcales</taxon>
        <taxon>Microbacteriaceae</taxon>
        <taxon>Conyzicola</taxon>
    </lineage>
</organism>
<proteinExistence type="predicted"/>
<dbReference type="EMBL" id="JACHMJ010000001">
    <property type="protein sequence ID" value="MBB5843401.1"/>
    <property type="molecule type" value="Genomic_DNA"/>
</dbReference>
<dbReference type="AlphaFoldDB" id="A0A841ANT5"/>
<dbReference type="GO" id="GO:0003677">
    <property type="term" value="F:DNA binding"/>
    <property type="evidence" value="ECO:0007669"/>
    <property type="project" value="UniProtKB-UniRule"/>
</dbReference>
<feature type="domain" description="OmpR/PhoB-type" evidence="3">
    <location>
        <begin position="1"/>
        <end position="89"/>
    </location>
</feature>
<name>A0A841ANT5_9MICO</name>
<protein>
    <submittedName>
        <fullName evidence="4">Putative ATPase</fullName>
    </submittedName>
</protein>
<dbReference type="InterPro" id="IPR027417">
    <property type="entry name" value="P-loop_NTPase"/>
</dbReference>
<dbReference type="Proteomes" id="UP000536685">
    <property type="component" value="Unassembled WGS sequence"/>
</dbReference>
<dbReference type="PROSITE" id="PS51755">
    <property type="entry name" value="OMPR_PHOB"/>
    <property type="match status" value="1"/>
</dbReference>
<dbReference type="InterPro" id="IPR016032">
    <property type="entry name" value="Sig_transdc_resp-reg_C-effctor"/>
</dbReference>
<dbReference type="PANTHER" id="PTHR47691">
    <property type="entry name" value="REGULATOR-RELATED"/>
    <property type="match status" value="1"/>
</dbReference>
<dbReference type="SUPFAM" id="SSF48452">
    <property type="entry name" value="TPR-like"/>
    <property type="match status" value="1"/>
</dbReference>
<dbReference type="Gene3D" id="1.10.10.10">
    <property type="entry name" value="Winged helix-like DNA-binding domain superfamily/Winged helix DNA-binding domain"/>
    <property type="match status" value="1"/>
</dbReference>
<keyword evidence="5" id="KW-1185">Reference proteome</keyword>
<dbReference type="GO" id="GO:0000160">
    <property type="term" value="P:phosphorelay signal transduction system"/>
    <property type="evidence" value="ECO:0007669"/>
    <property type="project" value="InterPro"/>
</dbReference>
<dbReference type="SUPFAM" id="SSF52540">
    <property type="entry name" value="P-loop containing nucleoside triphosphate hydrolases"/>
    <property type="match status" value="1"/>
</dbReference>
<dbReference type="Pfam" id="PF13401">
    <property type="entry name" value="AAA_22"/>
    <property type="match status" value="1"/>
</dbReference>
<feature type="DNA-binding region" description="OmpR/PhoB-type" evidence="2">
    <location>
        <begin position="1"/>
        <end position="89"/>
    </location>
</feature>
<keyword evidence="1 2" id="KW-0238">DNA-binding</keyword>
<dbReference type="InterPro" id="IPR036388">
    <property type="entry name" value="WH-like_DNA-bd_sf"/>
</dbReference>
<dbReference type="InterPro" id="IPR011990">
    <property type="entry name" value="TPR-like_helical_dom_sf"/>
</dbReference>
<dbReference type="RefSeq" id="WP_184236068.1">
    <property type="nucleotide sequence ID" value="NZ_JACHMJ010000001.1"/>
</dbReference>
<dbReference type="SMART" id="SM00862">
    <property type="entry name" value="Trans_reg_C"/>
    <property type="match status" value="1"/>
</dbReference>
<accession>A0A841ANT5</accession>
<dbReference type="GO" id="GO:0016887">
    <property type="term" value="F:ATP hydrolysis activity"/>
    <property type="evidence" value="ECO:0007669"/>
    <property type="project" value="InterPro"/>
</dbReference>
<evidence type="ECO:0000313" key="5">
    <source>
        <dbReference type="Proteomes" id="UP000536685"/>
    </source>
</evidence>
<dbReference type="Gene3D" id="3.40.50.300">
    <property type="entry name" value="P-loop containing nucleotide triphosphate hydrolases"/>
    <property type="match status" value="1"/>
</dbReference>
<sequence>MRIGLLGGLRIEHDDEPIAVSGSMQLAVLFRLAVDAGTAVSYRAIAEDVWSSDAPENTRAALQSIVSRLRSQLPPGTIESTVGGYRLAIARTDVDALVFSDLVAEAAASGSGELASRALAGWAGEPWVPSANFDWFERDLRADRATALSLGGNTVPAAPVRNGLPTPLTELVGRERELAAVAAQLSANRLVTVVGPGGAGKTRLALAAAASHPGAILVELAPVGSDEVLSAILGATGRELRTADAPAEPTGARERVLAALAGREVLLVLDNCEHVIDAAARTAGDLLSALPSLRILATSREPLGVPGEAFVNLGSLGHPTEAELSAGSAGPLELFPAIELFRQRAAAASGEPLDPADLEAVARVCARLDGLPLALELAAARLRTMSVAEVLEGLDDRFTLLTGGFRTALPRHQTLRAMIDWSWSLLTPDEQRALAHLAVFPAGIDVADARRLARAMGLPAASVFDSLVDKSLLGRSRGRYRALETIREFGIDKLAERGELADARRDQVLYLVERAGETDRLLRGPGIYDAIGWFDSEDDNIAAALRYATGTGMAGEAVALCAACGWYWTIRDRQDDTRLWFAAAIPLAEGLDGDDARLLRALAPVARAFGGGGTADADDFDPRSESPDLVAQMLDAVGPATDGDNDLLQVLPVLLSAFAEVGADPRAMSDVRVPWGEDLGLGAWPCALLHVLAAAIAQNRGDVEALGTESELAVARFTEIGDLWGLALAEQMRSEWLTLHGRLDEALATATSSTDHMRPITTEWDLAQQMSLSVSLLLRMRRHDEARSRTAALLASAEAGGNARTILQALMMSATVDLHVGDVDAADARLDRVEELASSWPRMPGQLVAMIGVARGDSASQKGDVDAAATALRAAADAALATHDHPVIASVALGFGTLAVSRGDIPGAVRALDLATAIVGIHDATAPQVIAIEAAARAHGIERAAASAPTRSAALESLSRLTV</sequence>
<comment type="caution">
    <text evidence="4">The sequence shown here is derived from an EMBL/GenBank/DDBJ whole genome shotgun (WGS) entry which is preliminary data.</text>
</comment>
<evidence type="ECO:0000313" key="4">
    <source>
        <dbReference type="EMBL" id="MBB5843401.1"/>
    </source>
</evidence>
<evidence type="ECO:0000259" key="3">
    <source>
        <dbReference type="PROSITE" id="PS51755"/>
    </source>
</evidence>
<evidence type="ECO:0000256" key="1">
    <source>
        <dbReference type="ARBA" id="ARBA00023125"/>
    </source>
</evidence>
<reference evidence="4 5" key="1">
    <citation type="submission" date="2020-08" db="EMBL/GenBank/DDBJ databases">
        <title>Sequencing the genomes of 1000 actinobacteria strains.</title>
        <authorList>
            <person name="Klenk H.-P."/>
        </authorList>
    </citation>
    <scope>NUCLEOTIDE SEQUENCE [LARGE SCALE GENOMIC DNA]</scope>
    <source>
        <strain evidence="4 5">DSM 105784</strain>
    </source>
</reference>
<dbReference type="PANTHER" id="PTHR47691:SF3">
    <property type="entry name" value="HTH-TYPE TRANSCRIPTIONAL REGULATOR RV0890C-RELATED"/>
    <property type="match status" value="1"/>
</dbReference>
<dbReference type="GO" id="GO:0006355">
    <property type="term" value="P:regulation of DNA-templated transcription"/>
    <property type="evidence" value="ECO:0007669"/>
    <property type="project" value="InterPro"/>
</dbReference>